<proteinExistence type="inferred from homology"/>
<evidence type="ECO:0000256" key="3">
    <source>
        <dbReference type="ARBA" id="ARBA00023143"/>
    </source>
</evidence>
<dbReference type="EMBL" id="FQXU01000005">
    <property type="protein sequence ID" value="SHI04819.1"/>
    <property type="molecule type" value="Genomic_DNA"/>
</dbReference>
<dbReference type="PANTHER" id="PTHR42792:SF1">
    <property type="entry name" value="FLAGELLAR HOOK-ASSOCIATED PROTEIN 3"/>
    <property type="match status" value="1"/>
</dbReference>
<dbReference type="SUPFAM" id="SSF64518">
    <property type="entry name" value="Phase 1 flagellin"/>
    <property type="match status" value="1"/>
</dbReference>
<keyword evidence="6" id="KW-0969">Cilium</keyword>
<dbReference type="InterPro" id="IPR013384">
    <property type="entry name" value="Flagell_FlgL"/>
</dbReference>
<evidence type="ECO:0000259" key="4">
    <source>
        <dbReference type="Pfam" id="PF00669"/>
    </source>
</evidence>
<dbReference type="RefSeq" id="WP_073018610.1">
    <property type="nucleotide sequence ID" value="NZ_FQXU01000005.1"/>
</dbReference>
<feature type="domain" description="Flagellin C-terminal" evidence="5">
    <location>
        <begin position="251"/>
        <end position="330"/>
    </location>
</feature>
<dbReference type="Pfam" id="PF00700">
    <property type="entry name" value="Flagellin_C"/>
    <property type="match status" value="1"/>
</dbReference>
<gene>
    <name evidence="6" type="ORF">SAMN02745941_01724</name>
</gene>
<dbReference type="Pfam" id="PF00669">
    <property type="entry name" value="Flagellin_N"/>
    <property type="match status" value="1"/>
</dbReference>
<accession>A0A1M5XYP5</accession>
<evidence type="ECO:0000313" key="7">
    <source>
        <dbReference type="Proteomes" id="UP000184241"/>
    </source>
</evidence>
<organism evidence="6 7">
    <name type="scientific">Clostridium intestinale DSM 6191</name>
    <dbReference type="NCBI Taxonomy" id="1121320"/>
    <lineage>
        <taxon>Bacteria</taxon>
        <taxon>Bacillati</taxon>
        <taxon>Bacillota</taxon>
        <taxon>Clostridia</taxon>
        <taxon>Eubacteriales</taxon>
        <taxon>Clostridiaceae</taxon>
        <taxon>Clostridium</taxon>
    </lineage>
</organism>
<dbReference type="InterPro" id="IPR001492">
    <property type="entry name" value="Flagellin"/>
</dbReference>
<protein>
    <submittedName>
        <fullName evidence="6">Flagellar hook-associated protein 3 FlgL</fullName>
    </submittedName>
</protein>
<dbReference type="PRINTS" id="PR00207">
    <property type="entry name" value="FLAGELLIN"/>
</dbReference>
<sequence>MRVTNRMLSNNYLRDMRTNLYNMSKVQTQLTTGKEISKPSDNPFKVARSMQLYTDIASNKQYNENIKDTLNWLDSTDTALGQVNDSLQRVRELMISAGNAAYGSDEKKAIKDEINEKVSEISQILNTNFDGRYLFGGNKTTSKPVAVTEDPTTGNNVLNFSGKDGELLPLNSGNSNIEAQIDMIKGKMSTEISQGVNMEYNVSASDVLMFRSDKGKNINVMELLSNITKNLESKDTTESSKITGENLEDLTATMGNLTKIIAEVGAKQNRMESAKSKNEDENFNMTELLSKTEDIDITEKLMQYSMMQTVYMASLQTSSKVIQPSLIDFLK</sequence>
<dbReference type="NCBIfam" id="TIGR02550">
    <property type="entry name" value="flagell_flgL"/>
    <property type="match status" value="1"/>
</dbReference>
<dbReference type="InterPro" id="IPR001029">
    <property type="entry name" value="Flagellin_N"/>
</dbReference>
<feature type="domain" description="Flagellin N-terminal" evidence="4">
    <location>
        <begin position="5"/>
        <end position="140"/>
    </location>
</feature>
<evidence type="ECO:0000313" key="6">
    <source>
        <dbReference type="EMBL" id="SHI04819.1"/>
    </source>
</evidence>
<dbReference type="Proteomes" id="UP000184241">
    <property type="component" value="Unassembled WGS sequence"/>
</dbReference>
<comment type="similarity">
    <text evidence="2">Belongs to the bacterial flagellin family.</text>
</comment>
<keyword evidence="6" id="KW-0282">Flagellum</keyword>
<dbReference type="InterPro" id="IPR046358">
    <property type="entry name" value="Flagellin_C"/>
</dbReference>
<comment type="subcellular location">
    <subcellularLocation>
        <location evidence="1">Bacterial flagellum</location>
    </subcellularLocation>
</comment>
<dbReference type="PANTHER" id="PTHR42792">
    <property type="entry name" value="FLAGELLIN"/>
    <property type="match status" value="1"/>
</dbReference>
<reference evidence="6 7" key="1">
    <citation type="submission" date="2016-11" db="EMBL/GenBank/DDBJ databases">
        <authorList>
            <person name="Jaros S."/>
            <person name="Januszkiewicz K."/>
            <person name="Wedrychowicz H."/>
        </authorList>
    </citation>
    <scope>NUCLEOTIDE SEQUENCE [LARGE SCALE GENOMIC DNA]</scope>
    <source>
        <strain evidence="6 7">DSM 6191</strain>
    </source>
</reference>
<keyword evidence="6" id="KW-0966">Cell projection</keyword>
<evidence type="ECO:0000256" key="1">
    <source>
        <dbReference type="ARBA" id="ARBA00004365"/>
    </source>
</evidence>
<dbReference type="Gene3D" id="1.20.1330.10">
    <property type="entry name" value="f41 fragment of flagellin, N-terminal domain"/>
    <property type="match status" value="1"/>
</dbReference>
<evidence type="ECO:0000259" key="5">
    <source>
        <dbReference type="Pfam" id="PF00700"/>
    </source>
</evidence>
<name>A0A1M5XYP5_9CLOT</name>
<evidence type="ECO:0000256" key="2">
    <source>
        <dbReference type="ARBA" id="ARBA00005709"/>
    </source>
</evidence>
<dbReference type="GO" id="GO:0009424">
    <property type="term" value="C:bacterial-type flagellum hook"/>
    <property type="evidence" value="ECO:0007669"/>
    <property type="project" value="InterPro"/>
</dbReference>
<dbReference type="GO" id="GO:0005198">
    <property type="term" value="F:structural molecule activity"/>
    <property type="evidence" value="ECO:0007669"/>
    <property type="project" value="InterPro"/>
</dbReference>
<dbReference type="AlphaFoldDB" id="A0A1M5XYP5"/>
<keyword evidence="3" id="KW-0975">Bacterial flagellum</keyword>
<dbReference type="GO" id="GO:0071973">
    <property type="term" value="P:bacterial-type flagellum-dependent cell motility"/>
    <property type="evidence" value="ECO:0007669"/>
    <property type="project" value="InterPro"/>
</dbReference>